<dbReference type="InterPro" id="IPR036038">
    <property type="entry name" value="Aminotransferase-like"/>
</dbReference>
<keyword evidence="4" id="KW-0663">Pyridoxal phosphate</keyword>
<accession>A0A420EHF7</accession>
<dbReference type="Gene3D" id="3.30.470.10">
    <property type="match status" value="1"/>
</dbReference>
<dbReference type="AlphaFoldDB" id="A0A420EHF7"/>
<comment type="pathway">
    <text evidence="7">Cofactor biosynthesis; tetrahydrofolate biosynthesis; 4-aminobenzoate from chorismate: step 2/2.</text>
</comment>
<sequence>MYKPAQIDSSDRAFNYGDGFFTTMLVKQGRIEHLELHQQRLLDCQTQLGFPPLSPKLWNEILFEAQNLVHSVLKVVISRGSGGRGYSPTHCAGAHWVISSHGVPAHQPLWRDKGVVADFATVALASGGSCSNLKTLNRIEQVQLKQQAEAKRVDELICQDVFGNVVEGVSANIFWMKNQKVYTPGLKWAGIHGVKRAWLLKVLAQAGVETIVGEFSQDEVQDADELWFTNSVFGIVPVAQLGSHFYSQFRFCRWLQTQ</sequence>
<comment type="subunit">
    <text evidence="3">Homodimer.</text>
</comment>
<evidence type="ECO:0000256" key="9">
    <source>
        <dbReference type="ARBA" id="ARBA00049529"/>
    </source>
</evidence>
<evidence type="ECO:0000256" key="1">
    <source>
        <dbReference type="ARBA" id="ARBA00001933"/>
    </source>
</evidence>
<organism evidence="11 12">
    <name type="scientific">Alginatibacterium sediminis</name>
    <dbReference type="NCBI Taxonomy" id="2164068"/>
    <lineage>
        <taxon>Bacteria</taxon>
        <taxon>Pseudomonadati</taxon>
        <taxon>Pseudomonadota</taxon>
        <taxon>Gammaproteobacteria</taxon>
        <taxon>Alteromonadales</taxon>
        <taxon>Alteromonadaceae</taxon>
        <taxon>Alginatibacterium</taxon>
    </lineage>
</organism>
<dbReference type="Gene3D" id="3.20.10.10">
    <property type="entry name" value="D-amino Acid Aminotransferase, subunit A, domain 2"/>
    <property type="match status" value="1"/>
</dbReference>
<evidence type="ECO:0000256" key="7">
    <source>
        <dbReference type="ARBA" id="ARBA00035633"/>
    </source>
</evidence>
<evidence type="ECO:0000313" key="12">
    <source>
        <dbReference type="Proteomes" id="UP000286482"/>
    </source>
</evidence>
<dbReference type="PANTHER" id="PTHR42743:SF2">
    <property type="entry name" value="AMINODEOXYCHORISMATE LYASE"/>
    <property type="match status" value="1"/>
</dbReference>
<dbReference type="InterPro" id="IPR017824">
    <property type="entry name" value="Aminodeoxychorismate_lyase_IV"/>
</dbReference>
<dbReference type="GO" id="GO:0008153">
    <property type="term" value="P:4-aminobenzoate biosynthetic process"/>
    <property type="evidence" value="ECO:0007669"/>
    <property type="project" value="UniProtKB-UniRule"/>
</dbReference>
<comment type="cofactor">
    <cofactor evidence="1">
        <name>pyridoxal 5'-phosphate</name>
        <dbReference type="ChEBI" id="CHEBI:597326"/>
    </cofactor>
</comment>
<comment type="catalytic activity">
    <reaction evidence="9">
        <text>4-amino-4-deoxychorismate = 4-aminobenzoate + pyruvate + H(+)</text>
        <dbReference type="Rhea" id="RHEA:16201"/>
        <dbReference type="ChEBI" id="CHEBI:15361"/>
        <dbReference type="ChEBI" id="CHEBI:15378"/>
        <dbReference type="ChEBI" id="CHEBI:17836"/>
        <dbReference type="ChEBI" id="CHEBI:58406"/>
        <dbReference type="EC" id="4.1.3.38"/>
    </reaction>
</comment>
<evidence type="ECO:0000256" key="4">
    <source>
        <dbReference type="ARBA" id="ARBA00022898"/>
    </source>
</evidence>
<name>A0A420EHF7_9ALTE</name>
<keyword evidence="12" id="KW-1185">Reference proteome</keyword>
<evidence type="ECO:0000256" key="3">
    <source>
        <dbReference type="ARBA" id="ARBA00011738"/>
    </source>
</evidence>
<dbReference type="GO" id="GO:0046656">
    <property type="term" value="P:folic acid biosynthetic process"/>
    <property type="evidence" value="ECO:0007669"/>
    <property type="project" value="UniProtKB-KW"/>
</dbReference>
<dbReference type="GO" id="GO:0005829">
    <property type="term" value="C:cytosol"/>
    <property type="evidence" value="ECO:0007669"/>
    <property type="project" value="TreeGrafter"/>
</dbReference>
<evidence type="ECO:0000313" key="11">
    <source>
        <dbReference type="EMBL" id="RKF20129.1"/>
    </source>
</evidence>
<evidence type="ECO:0000256" key="10">
    <source>
        <dbReference type="NCBIfam" id="TIGR03461"/>
    </source>
</evidence>
<dbReference type="Pfam" id="PF01063">
    <property type="entry name" value="Aminotran_4"/>
    <property type="match status" value="1"/>
</dbReference>
<dbReference type="NCBIfam" id="TIGR03461">
    <property type="entry name" value="pabC_Proteo"/>
    <property type="match status" value="1"/>
</dbReference>
<keyword evidence="6 11" id="KW-0456">Lyase</keyword>
<dbReference type="InterPro" id="IPR050571">
    <property type="entry name" value="Class-IV_PLP-Dep_Aminotrnsfr"/>
</dbReference>
<dbReference type="InterPro" id="IPR001544">
    <property type="entry name" value="Aminotrans_IV"/>
</dbReference>
<dbReference type="EMBL" id="RAQO01000004">
    <property type="protein sequence ID" value="RKF20129.1"/>
    <property type="molecule type" value="Genomic_DNA"/>
</dbReference>
<dbReference type="OrthoDB" id="9805628at2"/>
<dbReference type="PANTHER" id="PTHR42743">
    <property type="entry name" value="AMINO-ACID AMINOTRANSFERASE"/>
    <property type="match status" value="1"/>
</dbReference>
<evidence type="ECO:0000256" key="2">
    <source>
        <dbReference type="ARBA" id="ARBA00009320"/>
    </source>
</evidence>
<dbReference type="RefSeq" id="WP_120354133.1">
    <property type="nucleotide sequence ID" value="NZ_RAQO01000004.1"/>
</dbReference>
<protein>
    <recommendedName>
        <fullName evidence="8 10">Aminodeoxychorismate lyase</fullName>
        <ecNumber evidence="8 10">4.1.3.38</ecNumber>
    </recommendedName>
</protein>
<evidence type="ECO:0000256" key="5">
    <source>
        <dbReference type="ARBA" id="ARBA00022909"/>
    </source>
</evidence>
<evidence type="ECO:0000256" key="6">
    <source>
        <dbReference type="ARBA" id="ARBA00023239"/>
    </source>
</evidence>
<dbReference type="EC" id="4.1.3.38" evidence="8 10"/>
<dbReference type="Proteomes" id="UP000286482">
    <property type="component" value="Unassembled WGS sequence"/>
</dbReference>
<dbReference type="SUPFAM" id="SSF56752">
    <property type="entry name" value="D-aminoacid aminotransferase-like PLP-dependent enzymes"/>
    <property type="match status" value="1"/>
</dbReference>
<gene>
    <name evidence="11" type="primary">pabC</name>
    <name evidence="11" type="ORF">DBZ36_06690</name>
</gene>
<reference evidence="11 12" key="1">
    <citation type="submission" date="2018-09" db="EMBL/GenBank/DDBJ databases">
        <authorList>
            <person name="Wang Z."/>
        </authorList>
    </citation>
    <scope>NUCLEOTIDE SEQUENCE [LARGE SCALE GENOMIC DNA]</scope>
    <source>
        <strain evidence="11 12">ALS 81</strain>
    </source>
</reference>
<proteinExistence type="inferred from homology"/>
<dbReference type="GO" id="GO:0030170">
    <property type="term" value="F:pyridoxal phosphate binding"/>
    <property type="evidence" value="ECO:0007669"/>
    <property type="project" value="InterPro"/>
</dbReference>
<dbReference type="GO" id="GO:0008696">
    <property type="term" value="F:4-amino-4-deoxychorismate lyase activity"/>
    <property type="evidence" value="ECO:0007669"/>
    <property type="project" value="UniProtKB-UniRule"/>
</dbReference>
<dbReference type="InterPro" id="IPR043132">
    <property type="entry name" value="BCAT-like_C"/>
</dbReference>
<comment type="caution">
    <text evidence="11">The sequence shown here is derived from an EMBL/GenBank/DDBJ whole genome shotgun (WGS) entry which is preliminary data.</text>
</comment>
<keyword evidence="5" id="KW-0289">Folate biosynthesis</keyword>
<comment type="similarity">
    <text evidence="2">Belongs to the class-IV pyridoxal-phosphate-dependent aminotransferase family.</text>
</comment>
<evidence type="ECO:0000256" key="8">
    <source>
        <dbReference type="ARBA" id="ARBA00035676"/>
    </source>
</evidence>
<dbReference type="InterPro" id="IPR043131">
    <property type="entry name" value="BCAT-like_N"/>
</dbReference>